<dbReference type="AlphaFoldDB" id="A0A8W4FI62"/>
<feature type="region of interest" description="Disordered" evidence="1">
    <location>
        <begin position="1"/>
        <end position="156"/>
    </location>
</feature>
<accession>A0A8W4FI62</accession>
<feature type="compositionally biased region" description="Basic and acidic residues" evidence="1">
    <location>
        <begin position="170"/>
        <end position="182"/>
    </location>
</feature>
<evidence type="ECO:0000256" key="1">
    <source>
        <dbReference type="SAM" id="MobiDB-lite"/>
    </source>
</evidence>
<feature type="region of interest" description="Disordered" evidence="1">
    <location>
        <begin position="170"/>
        <end position="245"/>
    </location>
</feature>
<reference evidence="2" key="2">
    <citation type="submission" date="2025-08" db="UniProtKB">
        <authorList>
            <consortium name="Ensembl"/>
        </authorList>
    </citation>
    <scope>IDENTIFICATION</scope>
</reference>
<evidence type="ECO:0000313" key="3">
    <source>
        <dbReference type="Proteomes" id="UP000008227"/>
    </source>
</evidence>
<reference evidence="2" key="1">
    <citation type="journal article" date="2020" name="Gigascience">
        <title>An improved pig reference genome sequence to enable pig genetics and genomics research.</title>
        <authorList>
            <person name="Warr A."/>
            <person name="Affara N."/>
            <person name="Aken B."/>
            <person name="Beiki H."/>
            <person name="Bickhart D.M."/>
            <person name="Billis K."/>
            <person name="Chow W."/>
            <person name="Eory L."/>
            <person name="Finlayson H.A."/>
            <person name="Flicek P."/>
            <person name="Giron C.G."/>
            <person name="Griffin D.K."/>
            <person name="Hall R."/>
            <person name="Hannum G."/>
            <person name="Hourlier T."/>
            <person name="Howe K."/>
            <person name="Hume D.A."/>
            <person name="Izuogu O."/>
            <person name="Kim K."/>
            <person name="Koren S."/>
            <person name="Liu H."/>
            <person name="Manchanda N."/>
            <person name="Martin F.J."/>
            <person name="Nonneman D.J."/>
            <person name="O'Connor R.E."/>
            <person name="Phillippy A.M."/>
            <person name="Rohrer G.A."/>
            <person name="Rosen B.D."/>
            <person name="Rund L.A."/>
            <person name="Sargent C.A."/>
            <person name="Schook L.B."/>
            <person name="Schroeder S.G."/>
            <person name="Schwartz A.S."/>
            <person name="Skinner B.M."/>
            <person name="Talbot R."/>
            <person name="Tseng E."/>
            <person name="Tuggle C.K."/>
            <person name="Watson M."/>
            <person name="Smith T.P.L."/>
            <person name="Archibald A.L."/>
        </authorList>
    </citation>
    <scope>NUCLEOTIDE SEQUENCE [LARGE SCALE GENOMIC DNA]</scope>
    <source>
        <strain evidence="2">Duroc</strain>
    </source>
</reference>
<name>A0A8W4FI62_PIG</name>
<evidence type="ECO:0000313" key="2">
    <source>
        <dbReference type="Ensembl" id="ENSSSCP00000078913.1"/>
    </source>
</evidence>
<proteinExistence type="predicted"/>
<protein>
    <submittedName>
        <fullName evidence="2">Uncharacterized protein</fullName>
    </submittedName>
</protein>
<organism evidence="2 3">
    <name type="scientific">Sus scrofa</name>
    <name type="common">Pig</name>
    <dbReference type="NCBI Taxonomy" id="9823"/>
    <lineage>
        <taxon>Eukaryota</taxon>
        <taxon>Metazoa</taxon>
        <taxon>Chordata</taxon>
        <taxon>Craniata</taxon>
        <taxon>Vertebrata</taxon>
        <taxon>Euteleostomi</taxon>
        <taxon>Mammalia</taxon>
        <taxon>Eutheria</taxon>
        <taxon>Laurasiatheria</taxon>
        <taxon>Artiodactyla</taxon>
        <taxon>Suina</taxon>
        <taxon>Suidae</taxon>
        <taxon>Sus</taxon>
    </lineage>
</organism>
<feature type="compositionally biased region" description="Basic and acidic residues" evidence="1">
    <location>
        <begin position="90"/>
        <end position="109"/>
    </location>
</feature>
<feature type="compositionally biased region" description="Low complexity" evidence="1">
    <location>
        <begin position="57"/>
        <end position="66"/>
    </location>
</feature>
<keyword evidence="3" id="KW-1185">Reference proteome</keyword>
<dbReference type="Ensembl" id="ENSSSCT00000103704.1">
    <property type="protein sequence ID" value="ENSSSCP00000078913.1"/>
    <property type="gene ID" value="ENSSSCG00000063375.1"/>
</dbReference>
<sequence length="245" mass="26240">MESVEDKSNAPVVVTAESRKASSSSESEPELTQLKKGADSGLLPEPVIRVQPPSPLPSSIDSNSSPEEVQFQPIVSKQYTFKMNEDTQEDSGKSEEEEGCESHLPEDSHTVSTSGPEMSYDDVNRDADQPKICGSYGCEAESPSSSAIPVTLGLHSSTGEDVHEQLVIHKEPLALQDTGEKDTEGEELDVSRVEAPQVGYPTESSSSSSSLPHCPASEGKELDEDVVSTSSATKMEGGHEPHKRK</sequence>
<reference evidence="2" key="3">
    <citation type="submission" date="2025-09" db="UniProtKB">
        <authorList>
            <consortium name="Ensembl"/>
        </authorList>
    </citation>
    <scope>IDENTIFICATION</scope>
</reference>
<dbReference type="GeneTree" id="ENSGT00940000155279"/>
<feature type="compositionally biased region" description="Basic and acidic residues" evidence="1">
    <location>
        <begin position="236"/>
        <end position="245"/>
    </location>
</feature>
<feature type="compositionally biased region" description="Polar residues" evidence="1">
    <location>
        <begin position="142"/>
        <end position="156"/>
    </location>
</feature>
<dbReference type="Proteomes" id="UP000008227">
    <property type="component" value="Chromosome 8"/>
</dbReference>